<reference evidence="1 2" key="1">
    <citation type="submission" date="2024-01" db="EMBL/GenBank/DDBJ databases">
        <title>Genome assemblies of Stephania.</title>
        <authorList>
            <person name="Yang L."/>
        </authorList>
    </citation>
    <scope>NUCLEOTIDE SEQUENCE [LARGE SCALE GENOMIC DNA]</scope>
    <source>
        <strain evidence="1">YNDBR</strain>
        <tissue evidence="1">Leaf</tissue>
    </source>
</reference>
<accession>A0AAP0HKW2</accession>
<dbReference type="AlphaFoldDB" id="A0AAP0HKW2"/>
<sequence length="52" mass="6222">MLYLQLSVTFRMFISQYLLNSIYGYECSEEFLGDFTDWTRHPISSVMIECRS</sequence>
<gene>
    <name evidence="1" type="ORF">Syun_028899</name>
</gene>
<evidence type="ECO:0000313" key="1">
    <source>
        <dbReference type="EMBL" id="KAK9086505.1"/>
    </source>
</evidence>
<dbReference type="EMBL" id="JBBNAF010000013">
    <property type="protein sequence ID" value="KAK9086505.1"/>
    <property type="molecule type" value="Genomic_DNA"/>
</dbReference>
<evidence type="ECO:0000313" key="2">
    <source>
        <dbReference type="Proteomes" id="UP001420932"/>
    </source>
</evidence>
<keyword evidence="2" id="KW-1185">Reference proteome</keyword>
<protein>
    <submittedName>
        <fullName evidence="1">Uncharacterized protein</fullName>
    </submittedName>
</protein>
<name>A0AAP0HKW2_9MAGN</name>
<dbReference type="Proteomes" id="UP001420932">
    <property type="component" value="Unassembled WGS sequence"/>
</dbReference>
<comment type="caution">
    <text evidence="1">The sequence shown here is derived from an EMBL/GenBank/DDBJ whole genome shotgun (WGS) entry which is preliminary data.</text>
</comment>
<organism evidence="1 2">
    <name type="scientific">Stephania yunnanensis</name>
    <dbReference type="NCBI Taxonomy" id="152371"/>
    <lineage>
        <taxon>Eukaryota</taxon>
        <taxon>Viridiplantae</taxon>
        <taxon>Streptophyta</taxon>
        <taxon>Embryophyta</taxon>
        <taxon>Tracheophyta</taxon>
        <taxon>Spermatophyta</taxon>
        <taxon>Magnoliopsida</taxon>
        <taxon>Ranunculales</taxon>
        <taxon>Menispermaceae</taxon>
        <taxon>Menispermoideae</taxon>
        <taxon>Cissampelideae</taxon>
        <taxon>Stephania</taxon>
    </lineage>
</organism>
<proteinExistence type="predicted"/>